<dbReference type="Proteomes" id="UP000735302">
    <property type="component" value="Unassembled WGS sequence"/>
</dbReference>
<sequence length="205" mass="23048">MIPACPPAPVKKHKFCSRVNKDSLEDEPACARCLNLQDDDHLNLSIQQYLRMQIPLCTRTSHLPVTKALAPKKSGGVQKVSLKHNKGILARPFQSRARRNILKKRDPKNIVRIKGVDDPRQNWINLDTINSFPINRAGNPSAPAAPRKAKIRSSKFQNLSKKVSPKRLDFLDSEGDTDSDKEAIDSGYESPNHVPLQRRVRSLTC</sequence>
<protein>
    <submittedName>
        <fullName evidence="2">Uncharacterized protein</fullName>
    </submittedName>
</protein>
<feature type="compositionally biased region" description="Basic residues" evidence="1">
    <location>
        <begin position="196"/>
        <end position="205"/>
    </location>
</feature>
<accession>A0AAV3Z2D1</accession>
<feature type="region of interest" description="Disordered" evidence="1">
    <location>
        <begin position="135"/>
        <end position="205"/>
    </location>
</feature>
<evidence type="ECO:0000313" key="3">
    <source>
        <dbReference type="Proteomes" id="UP000735302"/>
    </source>
</evidence>
<evidence type="ECO:0000313" key="2">
    <source>
        <dbReference type="EMBL" id="GFN88672.1"/>
    </source>
</evidence>
<reference evidence="2 3" key="1">
    <citation type="journal article" date="2021" name="Elife">
        <title>Chloroplast acquisition without the gene transfer in kleptoplastic sea slugs, Plakobranchus ocellatus.</title>
        <authorList>
            <person name="Maeda T."/>
            <person name="Takahashi S."/>
            <person name="Yoshida T."/>
            <person name="Shimamura S."/>
            <person name="Takaki Y."/>
            <person name="Nagai Y."/>
            <person name="Toyoda A."/>
            <person name="Suzuki Y."/>
            <person name="Arimoto A."/>
            <person name="Ishii H."/>
            <person name="Satoh N."/>
            <person name="Nishiyama T."/>
            <person name="Hasebe M."/>
            <person name="Maruyama T."/>
            <person name="Minagawa J."/>
            <person name="Obokata J."/>
            <person name="Shigenobu S."/>
        </authorList>
    </citation>
    <scope>NUCLEOTIDE SEQUENCE [LARGE SCALE GENOMIC DNA]</scope>
</reference>
<dbReference type="AlphaFoldDB" id="A0AAV3Z2D1"/>
<dbReference type="EMBL" id="BLXT01001872">
    <property type="protein sequence ID" value="GFN88672.1"/>
    <property type="molecule type" value="Genomic_DNA"/>
</dbReference>
<name>A0AAV3Z2D1_9GAST</name>
<keyword evidence="3" id="KW-1185">Reference proteome</keyword>
<evidence type="ECO:0000256" key="1">
    <source>
        <dbReference type="SAM" id="MobiDB-lite"/>
    </source>
</evidence>
<organism evidence="2 3">
    <name type="scientific">Plakobranchus ocellatus</name>
    <dbReference type="NCBI Taxonomy" id="259542"/>
    <lineage>
        <taxon>Eukaryota</taxon>
        <taxon>Metazoa</taxon>
        <taxon>Spiralia</taxon>
        <taxon>Lophotrochozoa</taxon>
        <taxon>Mollusca</taxon>
        <taxon>Gastropoda</taxon>
        <taxon>Heterobranchia</taxon>
        <taxon>Euthyneura</taxon>
        <taxon>Panpulmonata</taxon>
        <taxon>Sacoglossa</taxon>
        <taxon>Placobranchoidea</taxon>
        <taxon>Plakobranchidae</taxon>
        <taxon>Plakobranchus</taxon>
    </lineage>
</organism>
<proteinExistence type="predicted"/>
<comment type="caution">
    <text evidence="2">The sequence shown here is derived from an EMBL/GenBank/DDBJ whole genome shotgun (WGS) entry which is preliminary data.</text>
</comment>
<gene>
    <name evidence="2" type="ORF">PoB_001517800</name>
</gene>